<organism evidence="1 2">
    <name type="scientific">Camellia lanceoleosa</name>
    <dbReference type="NCBI Taxonomy" id="1840588"/>
    <lineage>
        <taxon>Eukaryota</taxon>
        <taxon>Viridiplantae</taxon>
        <taxon>Streptophyta</taxon>
        <taxon>Embryophyta</taxon>
        <taxon>Tracheophyta</taxon>
        <taxon>Spermatophyta</taxon>
        <taxon>Magnoliopsida</taxon>
        <taxon>eudicotyledons</taxon>
        <taxon>Gunneridae</taxon>
        <taxon>Pentapetalae</taxon>
        <taxon>asterids</taxon>
        <taxon>Ericales</taxon>
        <taxon>Theaceae</taxon>
        <taxon>Camellia</taxon>
    </lineage>
</organism>
<gene>
    <name evidence="1" type="ORF">LOK49_LG01G03994</name>
</gene>
<dbReference type="Proteomes" id="UP001060215">
    <property type="component" value="Chromosome 1"/>
</dbReference>
<reference evidence="1 2" key="1">
    <citation type="journal article" date="2022" name="Plant J.">
        <title>Chromosome-level genome of Camellia lanceoleosa provides a valuable resource for understanding genome evolution and self-incompatibility.</title>
        <authorList>
            <person name="Gong W."/>
            <person name="Xiao S."/>
            <person name="Wang L."/>
            <person name="Liao Z."/>
            <person name="Chang Y."/>
            <person name="Mo W."/>
            <person name="Hu G."/>
            <person name="Li W."/>
            <person name="Zhao G."/>
            <person name="Zhu H."/>
            <person name="Hu X."/>
            <person name="Ji K."/>
            <person name="Xiang X."/>
            <person name="Song Q."/>
            <person name="Yuan D."/>
            <person name="Jin S."/>
            <person name="Zhang L."/>
        </authorList>
    </citation>
    <scope>NUCLEOTIDE SEQUENCE [LARGE SCALE GENOMIC DNA]</scope>
    <source>
        <strain evidence="1">SQ_2022a</strain>
    </source>
</reference>
<accession>A0ACC0J388</accession>
<comment type="caution">
    <text evidence="1">The sequence shown here is derived from an EMBL/GenBank/DDBJ whole genome shotgun (WGS) entry which is preliminary data.</text>
</comment>
<protein>
    <submittedName>
        <fullName evidence="1">DNA mismatch repair protein MSH2</fullName>
    </submittedName>
</protein>
<dbReference type="EMBL" id="CM045758">
    <property type="protein sequence ID" value="KAI8032137.1"/>
    <property type="molecule type" value="Genomic_DNA"/>
</dbReference>
<evidence type="ECO:0000313" key="1">
    <source>
        <dbReference type="EMBL" id="KAI8032137.1"/>
    </source>
</evidence>
<name>A0ACC0J388_9ERIC</name>
<sequence length="226" mass="25514">MSRTLTMLLEQNSAVAPREYSCFRSSNEQQEFGSHTRHFCYDKSLRTEQDFNRKKIEVRIPMATSIAAGSGKLNFKERVCWGHGCRQTSWVSGVAFQRFELKELSWVVGFPPQLVPQVFESLAVLLSELDVLLSFADLAISCPTPYTRPDITTSNEVDILVSRHRIGSGEKVGSRISQGLTWVENPHLSDSFYINKTVHTKGIHCSRDKPEPPPEGCLPDAKKRQT</sequence>
<proteinExistence type="predicted"/>
<keyword evidence="2" id="KW-1185">Reference proteome</keyword>
<evidence type="ECO:0000313" key="2">
    <source>
        <dbReference type="Proteomes" id="UP001060215"/>
    </source>
</evidence>